<reference evidence="1 2" key="1">
    <citation type="submission" date="2018-02" db="EMBL/GenBank/DDBJ databases">
        <title>Discovery of a pederin family compound in a non-symbiotic bloom-forming cyanobacterium.</title>
        <authorList>
            <person name="Kust A."/>
            <person name="Mares J."/>
            <person name="Jokela J."/>
            <person name="Urajova P."/>
            <person name="Hajek J."/>
            <person name="Saurav K."/>
            <person name="Voracova K."/>
            <person name="Fewer D.P."/>
            <person name="Haapaniemi E."/>
            <person name="Permi P."/>
            <person name="Rehakova K."/>
            <person name="Sivonen K."/>
            <person name="Hrouzek P."/>
        </authorList>
    </citation>
    <scope>NUCLEOTIDE SEQUENCE [LARGE SCALE GENOMIC DNA]</scope>
    <source>
        <strain evidence="1 2">CHARLIE-1</strain>
    </source>
</reference>
<dbReference type="AlphaFoldDB" id="A0A2S6CRL9"/>
<proteinExistence type="predicted"/>
<comment type="caution">
    <text evidence="1">The sequence shown here is derived from an EMBL/GenBank/DDBJ whole genome shotgun (WGS) entry which is preliminary data.</text>
</comment>
<name>A0A2S6CRL9_9CYAN</name>
<sequence>MQLTFEFCDGWRIHFGDVARWVGIAHYQLIAILQLYPKNFKDFRCIYSSNRGCYLSHVHIELAIIYLFISDQDKLLLIELA</sequence>
<keyword evidence="2" id="KW-1185">Reference proteome</keyword>
<gene>
    <name evidence="1" type="ORF">CUN59_16095</name>
</gene>
<accession>A0A2S6CRL9</accession>
<dbReference type="Proteomes" id="UP000239589">
    <property type="component" value="Unassembled WGS sequence"/>
</dbReference>
<evidence type="ECO:0000313" key="1">
    <source>
        <dbReference type="EMBL" id="PPJ62361.1"/>
    </source>
</evidence>
<organism evidence="1 2">
    <name type="scientific">Cuspidothrix issatschenkoi CHARLIE-1</name>
    <dbReference type="NCBI Taxonomy" id="2052836"/>
    <lineage>
        <taxon>Bacteria</taxon>
        <taxon>Bacillati</taxon>
        <taxon>Cyanobacteriota</taxon>
        <taxon>Cyanophyceae</taxon>
        <taxon>Nostocales</taxon>
        <taxon>Aphanizomenonaceae</taxon>
        <taxon>Cuspidothrix</taxon>
    </lineage>
</organism>
<dbReference type="EMBL" id="PGEM01000126">
    <property type="protein sequence ID" value="PPJ62361.1"/>
    <property type="molecule type" value="Genomic_DNA"/>
</dbReference>
<protein>
    <submittedName>
        <fullName evidence="1">Uncharacterized protein</fullName>
    </submittedName>
</protein>
<evidence type="ECO:0000313" key="2">
    <source>
        <dbReference type="Proteomes" id="UP000239589"/>
    </source>
</evidence>